<dbReference type="InterPro" id="IPR019434">
    <property type="entry name" value="DUF2423"/>
</dbReference>
<evidence type="ECO:0000313" key="4">
    <source>
        <dbReference type="Proteomes" id="UP000318582"/>
    </source>
</evidence>
<organism evidence="3 4">
    <name type="scientific">Powellomyces hirtus</name>
    <dbReference type="NCBI Taxonomy" id="109895"/>
    <lineage>
        <taxon>Eukaryota</taxon>
        <taxon>Fungi</taxon>
        <taxon>Fungi incertae sedis</taxon>
        <taxon>Chytridiomycota</taxon>
        <taxon>Chytridiomycota incertae sedis</taxon>
        <taxon>Chytridiomycetes</taxon>
        <taxon>Spizellomycetales</taxon>
        <taxon>Powellomycetaceae</taxon>
        <taxon>Powellomyces</taxon>
    </lineage>
</organism>
<evidence type="ECO:0000313" key="3">
    <source>
        <dbReference type="EMBL" id="TPX61457.1"/>
    </source>
</evidence>
<dbReference type="AlphaFoldDB" id="A0A507EDM7"/>
<feature type="compositionally biased region" description="Low complexity" evidence="1">
    <location>
        <begin position="54"/>
        <end position="66"/>
    </location>
</feature>
<dbReference type="Proteomes" id="UP000318582">
    <property type="component" value="Unassembled WGS sequence"/>
</dbReference>
<protein>
    <recommendedName>
        <fullName evidence="2">DUF2423 domain-containing protein</fullName>
    </recommendedName>
</protein>
<dbReference type="PANTHER" id="PTHR28219">
    <property type="entry name" value="UPF0642 PROTEIN YBL028C"/>
    <property type="match status" value="1"/>
</dbReference>
<evidence type="ECO:0000259" key="2">
    <source>
        <dbReference type="Pfam" id="PF10338"/>
    </source>
</evidence>
<feature type="compositionally biased region" description="Basic and acidic residues" evidence="1">
    <location>
        <begin position="16"/>
        <end position="44"/>
    </location>
</feature>
<dbReference type="EMBL" id="QEAQ01000007">
    <property type="protein sequence ID" value="TPX61457.1"/>
    <property type="molecule type" value="Genomic_DNA"/>
</dbReference>
<gene>
    <name evidence="3" type="ORF">PhCBS80983_g01040</name>
</gene>
<feature type="compositionally biased region" description="Basic residues" evidence="1">
    <location>
        <begin position="1"/>
        <end position="15"/>
    </location>
</feature>
<feature type="region of interest" description="Disordered" evidence="1">
    <location>
        <begin position="1"/>
        <end position="108"/>
    </location>
</feature>
<name>A0A507EDM7_9FUNG</name>
<keyword evidence="4" id="KW-1185">Reference proteome</keyword>
<feature type="compositionally biased region" description="Basic and acidic residues" evidence="1">
    <location>
        <begin position="67"/>
        <end position="77"/>
    </location>
</feature>
<dbReference type="OrthoDB" id="4087970at2759"/>
<evidence type="ECO:0000256" key="1">
    <source>
        <dbReference type="SAM" id="MobiDB-lite"/>
    </source>
</evidence>
<proteinExistence type="predicted"/>
<dbReference type="STRING" id="109895.A0A507EDM7"/>
<feature type="domain" description="DUF2423" evidence="2">
    <location>
        <begin position="1"/>
        <end position="39"/>
    </location>
</feature>
<dbReference type="Pfam" id="PF10338">
    <property type="entry name" value="YBL028C_N"/>
    <property type="match status" value="1"/>
</dbReference>
<reference evidence="3 4" key="1">
    <citation type="journal article" date="2019" name="Sci. Rep.">
        <title>Comparative genomics of chytrid fungi reveal insights into the obligate biotrophic and pathogenic lifestyle of Synchytrium endobioticum.</title>
        <authorList>
            <person name="van de Vossenberg B.T.L.H."/>
            <person name="Warris S."/>
            <person name="Nguyen H.D.T."/>
            <person name="van Gent-Pelzer M.P.E."/>
            <person name="Joly D.L."/>
            <person name="van de Geest H.C."/>
            <person name="Bonants P.J.M."/>
            <person name="Smith D.S."/>
            <person name="Levesque C.A."/>
            <person name="van der Lee T.A.J."/>
        </authorList>
    </citation>
    <scope>NUCLEOTIDE SEQUENCE [LARGE SCALE GENOMIC DNA]</scope>
    <source>
        <strain evidence="3 4">CBS 809.83</strain>
    </source>
</reference>
<dbReference type="PANTHER" id="PTHR28219:SF1">
    <property type="entry name" value="UPF0642 PROTEIN YBL028C"/>
    <property type="match status" value="1"/>
</dbReference>
<sequence length="140" mass="15786">MAKGLRSKSMRKNRAIRRETVHGPVEDARLQRLVEKEIEARKNQENTSMSVEGTEPTPTSTEQSTTDADRGRARDQELETEAATEIMDVDGSTQATPAESAPMSKAEKEKLFLSRNAYKKKMKARAKSVGKKWKYGQKTR</sequence>
<comment type="caution">
    <text evidence="3">The sequence shown here is derived from an EMBL/GenBank/DDBJ whole genome shotgun (WGS) entry which is preliminary data.</text>
</comment>
<accession>A0A507EDM7</accession>